<name>A0A2K1R357_9PEZI</name>
<reference evidence="3 4" key="1">
    <citation type="submission" date="2017-06" db="EMBL/GenBank/DDBJ databases">
        <title>Draft genome sequence of a variant of Elsinoe murrayae.</title>
        <authorList>
            <person name="Cheng Q."/>
        </authorList>
    </citation>
    <scope>NUCLEOTIDE SEQUENCE [LARGE SCALE GENOMIC DNA]</scope>
    <source>
        <strain evidence="3 4">CQ-2017a</strain>
    </source>
</reference>
<dbReference type="InParanoid" id="A0A2K1R357"/>
<proteinExistence type="predicted"/>
<evidence type="ECO:0000313" key="3">
    <source>
        <dbReference type="EMBL" id="PNS21737.1"/>
    </source>
</evidence>
<evidence type="ECO:0000256" key="2">
    <source>
        <dbReference type="SAM" id="SignalP"/>
    </source>
</evidence>
<keyword evidence="4" id="KW-1185">Reference proteome</keyword>
<protein>
    <submittedName>
        <fullName evidence="3">Uncharacterized protein</fullName>
    </submittedName>
</protein>
<accession>A0A2K1R357</accession>
<dbReference type="Proteomes" id="UP000243797">
    <property type="component" value="Unassembled WGS sequence"/>
</dbReference>
<dbReference type="EMBL" id="NKHZ01000010">
    <property type="protein sequence ID" value="PNS21737.1"/>
    <property type="molecule type" value="Genomic_DNA"/>
</dbReference>
<feature type="signal peptide" evidence="2">
    <location>
        <begin position="1"/>
        <end position="18"/>
    </location>
</feature>
<dbReference type="AlphaFoldDB" id="A0A2K1R357"/>
<feature type="compositionally biased region" description="Polar residues" evidence="1">
    <location>
        <begin position="86"/>
        <end position="97"/>
    </location>
</feature>
<keyword evidence="2" id="KW-0732">Signal</keyword>
<feature type="region of interest" description="Disordered" evidence="1">
    <location>
        <begin position="79"/>
        <end position="108"/>
    </location>
</feature>
<evidence type="ECO:0000313" key="4">
    <source>
        <dbReference type="Proteomes" id="UP000243797"/>
    </source>
</evidence>
<feature type="compositionally biased region" description="Low complexity" evidence="1">
    <location>
        <begin position="98"/>
        <end position="108"/>
    </location>
</feature>
<evidence type="ECO:0000256" key="1">
    <source>
        <dbReference type="SAM" id="MobiDB-lite"/>
    </source>
</evidence>
<comment type="caution">
    <text evidence="3">The sequence shown here is derived from an EMBL/GenBank/DDBJ whole genome shotgun (WGS) entry which is preliminary data.</text>
</comment>
<sequence>MHASAISLALLAATGSAAVSTIVAHEAYITTITTQIPAALRGKNHVEYTYWSPVVYMTTKIAALPQTIPCPSLAAREAAHAPASGTDGTATITQDGDTPTLTASNATNTTLFPNGYTATLADSTPSPRNGTYKFSSFSA</sequence>
<gene>
    <name evidence="3" type="ORF">CAC42_1591</name>
</gene>
<feature type="chain" id="PRO_5014375770" evidence="2">
    <location>
        <begin position="19"/>
        <end position="139"/>
    </location>
</feature>
<organism evidence="3 4">
    <name type="scientific">Sphaceloma murrayae</name>
    <dbReference type="NCBI Taxonomy" id="2082308"/>
    <lineage>
        <taxon>Eukaryota</taxon>
        <taxon>Fungi</taxon>
        <taxon>Dikarya</taxon>
        <taxon>Ascomycota</taxon>
        <taxon>Pezizomycotina</taxon>
        <taxon>Dothideomycetes</taxon>
        <taxon>Dothideomycetidae</taxon>
        <taxon>Myriangiales</taxon>
        <taxon>Elsinoaceae</taxon>
        <taxon>Sphaceloma</taxon>
    </lineage>
</organism>